<keyword evidence="2" id="KW-1185">Reference proteome</keyword>
<sequence length="164" mass="18431">MLLSGGNPNATSPRTLISSNNGRLDLVFFVPSMDEGSVDVDIGLDRLGRAICYEVFFSKKRAIPPPFFFLLFLLVNDTERGHFRRFNLAQFRLMTACAASRSLNALRLSVSKPISKWHFLAVTAHDSLPIPDIVNLLYHHMMVVFANYLLISEVRALFDSQLAS</sequence>
<accession>A0A8J5G0S1</accession>
<dbReference type="AlphaFoldDB" id="A0A8J5G0S1"/>
<evidence type="ECO:0000313" key="2">
    <source>
        <dbReference type="Proteomes" id="UP000734854"/>
    </source>
</evidence>
<protein>
    <submittedName>
        <fullName evidence="1">Uncharacterized protein</fullName>
    </submittedName>
</protein>
<evidence type="ECO:0000313" key="1">
    <source>
        <dbReference type="EMBL" id="KAG6497706.1"/>
    </source>
</evidence>
<proteinExistence type="predicted"/>
<comment type="caution">
    <text evidence="1">The sequence shown here is derived from an EMBL/GenBank/DDBJ whole genome shotgun (WGS) entry which is preliminary data.</text>
</comment>
<dbReference type="EMBL" id="JACMSC010000012">
    <property type="protein sequence ID" value="KAG6497706.1"/>
    <property type="molecule type" value="Genomic_DNA"/>
</dbReference>
<name>A0A8J5G0S1_ZINOF</name>
<organism evidence="1 2">
    <name type="scientific">Zingiber officinale</name>
    <name type="common">Ginger</name>
    <name type="synonym">Amomum zingiber</name>
    <dbReference type="NCBI Taxonomy" id="94328"/>
    <lineage>
        <taxon>Eukaryota</taxon>
        <taxon>Viridiplantae</taxon>
        <taxon>Streptophyta</taxon>
        <taxon>Embryophyta</taxon>
        <taxon>Tracheophyta</taxon>
        <taxon>Spermatophyta</taxon>
        <taxon>Magnoliopsida</taxon>
        <taxon>Liliopsida</taxon>
        <taxon>Zingiberales</taxon>
        <taxon>Zingiberaceae</taxon>
        <taxon>Zingiber</taxon>
    </lineage>
</organism>
<gene>
    <name evidence="1" type="ORF">ZIOFF_045610</name>
</gene>
<dbReference type="Proteomes" id="UP000734854">
    <property type="component" value="Unassembled WGS sequence"/>
</dbReference>
<reference evidence="1 2" key="1">
    <citation type="submission" date="2020-08" db="EMBL/GenBank/DDBJ databases">
        <title>Plant Genome Project.</title>
        <authorList>
            <person name="Zhang R.-G."/>
        </authorList>
    </citation>
    <scope>NUCLEOTIDE SEQUENCE [LARGE SCALE GENOMIC DNA]</scope>
    <source>
        <tissue evidence="1">Rhizome</tissue>
    </source>
</reference>